<feature type="compositionally biased region" description="Polar residues" evidence="1">
    <location>
        <begin position="491"/>
        <end position="501"/>
    </location>
</feature>
<feature type="region of interest" description="Disordered" evidence="1">
    <location>
        <begin position="439"/>
        <end position="466"/>
    </location>
</feature>
<evidence type="ECO:0000256" key="1">
    <source>
        <dbReference type="SAM" id="MobiDB-lite"/>
    </source>
</evidence>
<dbReference type="EMBL" id="JAMKFB020000002">
    <property type="protein sequence ID" value="KAL0201483.1"/>
    <property type="molecule type" value="Genomic_DNA"/>
</dbReference>
<feature type="region of interest" description="Disordered" evidence="1">
    <location>
        <begin position="348"/>
        <end position="376"/>
    </location>
</feature>
<gene>
    <name evidence="2" type="ORF">M9458_004670</name>
</gene>
<feature type="compositionally biased region" description="Basic and acidic residues" evidence="1">
    <location>
        <begin position="229"/>
        <end position="245"/>
    </location>
</feature>
<reference evidence="2 3" key="1">
    <citation type="submission" date="2024-05" db="EMBL/GenBank/DDBJ databases">
        <title>Genome sequencing and assembly of Indian major carp, Cirrhinus mrigala (Hamilton, 1822).</title>
        <authorList>
            <person name="Mohindra V."/>
            <person name="Chowdhury L.M."/>
            <person name="Lal K."/>
            <person name="Jena J.K."/>
        </authorList>
    </citation>
    <scope>NUCLEOTIDE SEQUENCE [LARGE SCALE GENOMIC DNA]</scope>
    <source>
        <strain evidence="2">CM1030</strain>
        <tissue evidence="2">Blood</tissue>
    </source>
</reference>
<accession>A0ABD0RUL0</accession>
<feature type="compositionally biased region" description="Basic and acidic residues" evidence="1">
    <location>
        <begin position="148"/>
        <end position="183"/>
    </location>
</feature>
<feature type="compositionally biased region" description="Basic and acidic residues" evidence="1">
    <location>
        <begin position="266"/>
        <end position="322"/>
    </location>
</feature>
<protein>
    <submittedName>
        <fullName evidence="2">Uncharacterized protein</fullName>
    </submittedName>
</protein>
<evidence type="ECO:0000313" key="3">
    <source>
        <dbReference type="Proteomes" id="UP001529510"/>
    </source>
</evidence>
<feature type="region of interest" description="Disordered" evidence="1">
    <location>
        <begin position="129"/>
        <end position="332"/>
    </location>
</feature>
<feature type="compositionally biased region" description="Basic and acidic residues" evidence="1">
    <location>
        <begin position="193"/>
        <end position="216"/>
    </location>
</feature>
<name>A0ABD0RUL0_CIRMR</name>
<feature type="non-terminal residue" evidence="2">
    <location>
        <position position="594"/>
    </location>
</feature>
<dbReference type="Proteomes" id="UP001529510">
    <property type="component" value="Unassembled WGS sequence"/>
</dbReference>
<proteinExistence type="predicted"/>
<organism evidence="2 3">
    <name type="scientific">Cirrhinus mrigala</name>
    <name type="common">Mrigala</name>
    <dbReference type="NCBI Taxonomy" id="683832"/>
    <lineage>
        <taxon>Eukaryota</taxon>
        <taxon>Metazoa</taxon>
        <taxon>Chordata</taxon>
        <taxon>Craniata</taxon>
        <taxon>Vertebrata</taxon>
        <taxon>Euteleostomi</taxon>
        <taxon>Actinopterygii</taxon>
        <taxon>Neopterygii</taxon>
        <taxon>Teleostei</taxon>
        <taxon>Ostariophysi</taxon>
        <taxon>Cypriniformes</taxon>
        <taxon>Cyprinidae</taxon>
        <taxon>Labeoninae</taxon>
        <taxon>Labeonini</taxon>
        <taxon>Cirrhinus</taxon>
    </lineage>
</organism>
<keyword evidence="3" id="KW-1185">Reference proteome</keyword>
<comment type="caution">
    <text evidence="2">The sequence shown here is derived from an EMBL/GenBank/DDBJ whole genome shotgun (WGS) entry which is preliminary data.</text>
</comment>
<sequence length="594" mass="67638">MNRVLVYTLAPWVISQDSGKSSNPYQGEMVKMLKNHHKCTDLHNNHTQHTKISSSHYLVLEMPHHLYKSIGLSFNQCLWIRTLANQLKHMHLLRSLHINMNTPRIHGCHMGILVTANLCTHPVPGPSLGKSEMLDPKGHLATPGSTPADKEGEETRRRSGADHIEPIHREGRSASRVDPEGLLRSRKAVLPSEIRRRQKSVDDPMRGQTDEGLESRRTRRISQSEEMEERGGRKLHQLEEREGPNERGIAQVEEGTIASEKVMGLLKEKERHDDRRTSQSEEREVESGTKNSWKGEDVGRGIRKIGQREEDKQVAGIKKEESQYNWSTNQLEGMEQGGVKKVDEFKEGEREVDRRQGHTVPLDDKKIGKEVEEQKEAQRFLQKEGAEGLGRRRRINLSENEEGHVRRRRISQAEDYLEGRRVCKIGQLDEWEVQEVHQMGQPDDDFERHEKGKQRLNPPLPEEMDTAPTQLTNEQHFPQHRVGDVGGYLQKGSSLPQAQHRVSQDAGDLRPKVRIRSMSDIGVTQRSAALRSLERAASRESAMVTGTGLHTREPSGVANGEMGTLDTRVSVAKLRHSYLENASGRRPELYVNWH</sequence>
<dbReference type="AlphaFoldDB" id="A0ABD0RUL0"/>
<feature type="region of interest" description="Disordered" evidence="1">
    <location>
        <begin position="481"/>
        <end position="509"/>
    </location>
</feature>
<evidence type="ECO:0000313" key="2">
    <source>
        <dbReference type="EMBL" id="KAL0201483.1"/>
    </source>
</evidence>